<dbReference type="InterPro" id="IPR035979">
    <property type="entry name" value="RBD_domain_sf"/>
</dbReference>
<dbReference type="GO" id="GO:1990904">
    <property type="term" value="C:ribonucleoprotein complex"/>
    <property type="evidence" value="ECO:0007669"/>
    <property type="project" value="TreeGrafter"/>
</dbReference>
<proteinExistence type="predicted"/>
<dbReference type="InterPro" id="IPR002075">
    <property type="entry name" value="NTF2_dom"/>
</dbReference>
<feature type="compositionally biased region" description="Low complexity" evidence="3">
    <location>
        <begin position="284"/>
        <end position="300"/>
    </location>
</feature>
<dbReference type="GO" id="GO:0010494">
    <property type="term" value="C:cytoplasmic stress granule"/>
    <property type="evidence" value="ECO:0007669"/>
    <property type="project" value="UniProtKB-SubCell"/>
</dbReference>
<dbReference type="CDD" id="cd12229">
    <property type="entry name" value="RRM_G3BP"/>
    <property type="match status" value="1"/>
</dbReference>
<evidence type="ECO:0000256" key="1">
    <source>
        <dbReference type="ARBA" id="ARBA00004210"/>
    </source>
</evidence>
<reference evidence="4" key="1">
    <citation type="journal article" date="2012" name="Nature">
        <title>The oyster genome reveals stress adaptation and complexity of shell formation.</title>
        <authorList>
            <person name="Zhang G."/>
            <person name="Fang X."/>
            <person name="Guo X."/>
            <person name="Li L."/>
            <person name="Luo R."/>
            <person name="Xu F."/>
            <person name="Yang P."/>
            <person name="Zhang L."/>
            <person name="Wang X."/>
            <person name="Qi H."/>
            <person name="Xiong Z."/>
            <person name="Que H."/>
            <person name="Xie Y."/>
            <person name="Holland P.W."/>
            <person name="Paps J."/>
            <person name="Zhu Y."/>
            <person name="Wu F."/>
            <person name="Chen Y."/>
            <person name="Wang J."/>
            <person name="Peng C."/>
            <person name="Meng J."/>
            <person name="Yang L."/>
            <person name="Liu J."/>
            <person name="Wen B."/>
            <person name="Zhang N."/>
            <person name="Huang Z."/>
            <person name="Zhu Q."/>
            <person name="Feng Y."/>
            <person name="Mount A."/>
            <person name="Hedgecock D."/>
            <person name="Xu Z."/>
            <person name="Liu Y."/>
            <person name="Domazet-Loso T."/>
            <person name="Du Y."/>
            <person name="Sun X."/>
            <person name="Zhang S."/>
            <person name="Liu B."/>
            <person name="Cheng P."/>
            <person name="Jiang X."/>
            <person name="Li J."/>
            <person name="Fan D."/>
            <person name="Wang W."/>
            <person name="Fu W."/>
            <person name="Wang T."/>
            <person name="Wang B."/>
            <person name="Zhang J."/>
            <person name="Peng Z."/>
            <person name="Li Y."/>
            <person name="Li N."/>
            <person name="Wang J."/>
            <person name="Chen M."/>
            <person name="He Y."/>
            <person name="Tan F."/>
            <person name="Song X."/>
            <person name="Zheng Q."/>
            <person name="Huang R."/>
            <person name="Yang H."/>
            <person name="Du X."/>
            <person name="Chen L."/>
            <person name="Yang M."/>
            <person name="Gaffney P.M."/>
            <person name="Wang S."/>
            <person name="Luo L."/>
            <person name="She Z."/>
            <person name="Ming Y."/>
            <person name="Huang W."/>
            <person name="Zhang S."/>
            <person name="Huang B."/>
            <person name="Zhang Y."/>
            <person name="Qu T."/>
            <person name="Ni P."/>
            <person name="Miao G."/>
            <person name="Wang J."/>
            <person name="Wang Q."/>
            <person name="Steinberg C.E."/>
            <person name="Wang H."/>
            <person name="Li N."/>
            <person name="Qian L."/>
            <person name="Zhang G."/>
            <person name="Li Y."/>
            <person name="Yang H."/>
            <person name="Liu X."/>
            <person name="Wang J."/>
            <person name="Yin Y."/>
            <person name="Wang J."/>
        </authorList>
    </citation>
    <scope>NUCLEOTIDE SEQUENCE [LARGE SCALE GENOMIC DNA]</scope>
    <source>
        <strain evidence="4">05x7-T-G4-1.051#20</strain>
    </source>
</reference>
<dbReference type="HOGENOM" id="CLU_022209_0_2_1"/>
<dbReference type="SMART" id="SM00360">
    <property type="entry name" value="RRM"/>
    <property type="match status" value="1"/>
</dbReference>
<feature type="compositionally biased region" description="Gly residues" evidence="3">
    <location>
        <begin position="484"/>
        <end position="496"/>
    </location>
</feature>
<dbReference type="SUPFAM" id="SSF54928">
    <property type="entry name" value="RNA-binding domain, RBD"/>
    <property type="match status" value="1"/>
</dbReference>
<dbReference type="AlphaFoldDB" id="K1QEJ0"/>
<dbReference type="Gene3D" id="3.30.70.330">
    <property type="match status" value="1"/>
</dbReference>
<dbReference type="GO" id="GO:0003729">
    <property type="term" value="F:mRNA binding"/>
    <property type="evidence" value="ECO:0007669"/>
    <property type="project" value="TreeGrafter"/>
</dbReference>
<dbReference type="Pfam" id="PF00076">
    <property type="entry name" value="RRM_1"/>
    <property type="match status" value="1"/>
</dbReference>
<dbReference type="SUPFAM" id="SSF54427">
    <property type="entry name" value="NTF2-like"/>
    <property type="match status" value="1"/>
</dbReference>
<feature type="region of interest" description="Disordered" evidence="3">
    <location>
        <begin position="436"/>
        <end position="496"/>
    </location>
</feature>
<dbReference type="InterPro" id="IPR032710">
    <property type="entry name" value="NTF2-like_dom_sf"/>
</dbReference>
<dbReference type="PANTHER" id="PTHR10693">
    <property type="entry name" value="RAS GTPASE-ACTIVATING PROTEIN-BINDING PROTEIN"/>
    <property type="match status" value="1"/>
</dbReference>
<dbReference type="InParanoid" id="K1QEJ0"/>
<dbReference type="InterPro" id="IPR039539">
    <property type="entry name" value="Ras_GTPase_bind_prot"/>
</dbReference>
<dbReference type="PROSITE" id="PS50177">
    <property type="entry name" value="NTF2_DOMAIN"/>
    <property type="match status" value="1"/>
</dbReference>
<keyword evidence="2" id="KW-0694">RNA-binding</keyword>
<dbReference type="FunFam" id="3.10.450.50:FF:000010">
    <property type="entry name" value="Ras GTPase-activating protein-binding protein"/>
    <property type="match status" value="1"/>
</dbReference>
<dbReference type="Pfam" id="PF02136">
    <property type="entry name" value="NTF2"/>
    <property type="match status" value="1"/>
</dbReference>
<protein>
    <submittedName>
        <fullName evidence="4">Ras GTPase-activating protein-binding protein 2</fullName>
    </submittedName>
</protein>
<evidence type="ECO:0000256" key="3">
    <source>
        <dbReference type="SAM" id="MobiDB-lite"/>
    </source>
</evidence>
<dbReference type="PANTHER" id="PTHR10693:SF20">
    <property type="entry name" value="AT27578P"/>
    <property type="match status" value="1"/>
</dbReference>
<sequence>MFTGDMTLVVNMKCPFLQIKLLNNKVMVMETPSPQCVGREFVRQYYTLLNEVPLHLHRFYSHNSSFVHGGVEKPGEEQPPVVGQAEIHKKIMSLNFRDCHAKIRQVDSQATVGNAVVVQVTGELSNNGQPMRRFMQTFVLAPQSPKKYYVHNDIFRYQDEVFHDDSDIENQEEDSDVENMATNPNVQESMQDPGVQNFYEPPPSLSNGTSHLEDRVDSPSQKSAEEDKDEGLEPEPAYEEKEMIDEEVPVEQEPEAQEEEPQNAGEPKPFSWAALASKNTPSGQVSQPSTMPSPPQQKSSGGPGFRQDQGTGPQPQRTQRSRERRERDRLSASKDDGEVDAQSNRRLGGGGGGGPPSRFPDSHQLFVGNLPQNVMESELRVFFEKYGNVVEVRINAKSVPGKVPNFGFVVFDSPTPVGEILRMRPLLFNGDHRLNVEEKKPKEGRPASGRGGGPPRGMMGRGAMGNTGRGGMRGGMGARSERGSMGGRGGMGAPRR</sequence>
<feature type="compositionally biased region" description="Basic and acidic residues" evidence="3">
    <location>
        <begin position="436"/>
        <end position="445"/>
    </location>
</feature>
<dbReference type="CDD" id="cd00780">
    <property type="entry name" value="NTF2"/>
    <property type="match status" value="1"/>
</dbReference>
<dbReference type="InterPro" id="IPR000504">
    <property type="entry name" value="RRM_dom"/>
</dbReference>
<comment type="subcellular location">
    <subcellularLocation>
        <location evidence="1">Cytoplasm</location>
        <location evidence="1">Stress granule</location>
    </subcellularLocation>
</comment>
<accession>K1QEJ0</accession>
<dbReference type="EMBL" id="JH818304">
    <property type="protein sequence ID" value="EKC27215.1"/>
    <property type="molecule type" value="Genomic_DNA"/>
</dbReference>
<dbReference type="FunCoup" id="K1QEJ0">
    <property type="interactions" value="1366"/>
</dbReference>
<dbReference type="InterPro" id="IPR018222">
    <property type="entry name" value="Nuclear_transport_factor_2_euk"/>
</dbReference>
<gene>
    <name evidence="4" type="ORF">CGI_10005086</name>
</gene>
<feature type="compositionally biased region" description="Basic and acidic residues" evidence="3">
    <location>
        <begin position="320"/>
        <end position="336"/>
    </location>
</feature>
<feature type="region of interest" description="Disordered" evidence="3">
    <location>
        <begin position="184"/>
        <end position="365"/>
    </location>
</feature>
<evidence type="ECO:0000256" key="2">
    <source>
        <dbReference type="ARBA" id="ARBA00022884"/>
    </source>
</evidence>
<name>K1QEJ0_MAGGI</name>
<feature type="compositionally biased region" description="Acidic residues" evidence="3">
    <location>
        <begin position="226"/>
        <end position="261"/>
    </location>
</feature>
<dbReference type="PROSITE" id="PS50102">
    <property type="entry name" value="RRM"/>
    <property type="match status" value="1"/>
</dbReference>
<evidence type="ECO:0000313" key="4">
    <source>
        <dbReference type="EMBL" id="EKC27215.1"/>
    </source>
</evidence>
<organism evidence="4">
    <name type="scientific">Magallana gigas</name>
    <name type="common">Pacific oyster</name>
    <name type="synonym">Crassostrea gigas</name>
    <dbReference type="NCBI Taxonomy" id="29159"/>
    <lineage>
        <taxon>Eukaryota</taxon>
        <taxon>Metazoa</taxon>
        <taxon>Spiralia</taxon>
        <taxon>Lophotrochozoa</taxon>
        <taxon>Mollusca</taxon>
        <taxon>Bivalvia</taxon>
        <taxon>Autobranchia</taxon>
        <taxon>Pteriomorphia</taxon>
        <taxon>Ostreida</taxon>
        <taxon>Ostreoidea</taxon>
        <taxon>Ostreidae</taxon>
        <taxon>Magallana</taxon>
    </lineage>
</organism>
<feature type="compositionally biased region" description="Gly residues" evidence="3">
    <location>
        <begin position="449"/>
        <end position="477"/>
    </location>
</feature>
<dbReference type="GO" id="GO:0005829">
    <property type="term" value="C:cytosol"/>
    <property type="evidence" value="ECO:0007669"/>
    <property type="project" value="TreeGrafter"/>
</dbReference>
<dbReference type="Gene3D" id="3.10.450.50">
    <property type="match status" value="1"/>
</dbReference>
<dbReference type="InterPro" id="IPR012677">
    <property type="entry name" value="Nucleotide-bd_a/b_plait_sf"/>
</dbReference>